<evidence type="ECO:0000256" key="2">
    <source>
        <dbReference type="ARBA" id="ARBA00011534"/>
    </source>
</evidence>
<dbReference type="EC" id="2.7.11.1" evidence="3"/>
<feature type="domain" description="Protein kinase" evidence="10">
    <location>
        <begin position="1"/>
        <end position="120"/>
    </location>
</feature>
<evidence type="ECO:0000256" key="5">
    <source>
        <dbReference type="ARBA" id="ARBA00019973"/>
    </source>
</evidence>
<organism evidence="11 12">
    <name type="scientific">Anthostomella pinea</name>
    <dbReference type="NCBI Taxonomy" id="933095"/>
    <lineage>
        <taxon>Eukaryota</taxon>
        <taxon>Fungi</taxon>
        <taxon>Dikarya</taxon>
        <taxon>Ascomycota</taxon>
        <taxon>Pezizomycotina</taxon>
        <taxon>Sordariomycetes</taxon>
        <taxon>Xylariomycetidae</taxon>
        <taxon>Xylariales</taxon>
        <taxon>Xylariaceae</taxon>
        <taxon>Anthostomella</taxon>
    </lineage>
</organism>
<comment type="function">
    <text evidence="1">Component of the EKC/KEOPS complex that is required for the formation of a threonylcarbamoyl group on adenosine at position 37 (t(6)A37) in tRNAs that read codons beginning with adenine. The complex is probably involved in the transfer of the threonylcarbamoyl moiety of threonylcarbamoyl-AMP (TC-AMP) to the N6 group of A37. BUD32 has ATPase activity in the context of the EKC/KEOPS complex and likely plays a supporting role to the catalytic subunit KAE1. The EKC/KEOPS complex also promotes both telomere uncapping and telomere elongation. The complex is required for efficient recruitment of transcriptional coactivators.</text>
</comment>
<evidence type="ECO:0000256" key="4">
    <source>
        <dbReference type="ARBA" id="ARBA00013948"/>
    </source>
</evidence>
<name>A0AAI8VJU7_9PEZI</name>
<evidence type="ECO:0000256" key="7">
    <source>
        <dbReference type="ARBA" id="ARBA00033194"/>
    </source>
</evidence>
<dbReference type="InterPro" id="IPR008266">
    <property type="entry name" value="Tyr_kinase_AS"/>
</dbReference>
<evidence type="ECO:0000256" key="8">
    <source>
        <dbReference type="ARBA" id="ARBA00047899"/>
    </source>
</evidence>
<comment type="catalytic activity">
    <reaction evidence="8">
        <text>L-threonyl-[protein] + ATP = O-phospho-L-threonyl-[protein] + ADP + H(+)</text>
        <dbReference type="Rhea" id="RHEA:46608"/>
        <dbReference type="Rhea" id="RHEA-COMP:11060"/>
        <dbReference type="Rhea" id="RHEA-COMP:11605"/>
        <dbReference type="ChEBI" id="CHEBI:15378"/>
        <dbReference type="ChEBI" id="CHEBI:30013"/>
        <dbReference type="ChEBI" id="CHEBI:30616"/>
        <dbReference type="ChEBI" id="CHEBI:61977"/>
        <dbReference type="ChEBI" id="CHEBI:456216"/>
        <dbReference type="EC" id="2.7.11.1"/>
    </reaction>
</comment>
<dbReference type="EMBL" id="CAUWAG010000012">
    <property type="protein sequence ID" value="CAJ2509130.1"/>
    <property type="molecule type" value="Genomic_DNA"/>
</dbReference>
<sequence length="120" mass="13399">MRNQAVEIDEIGSNHIALPLETFWILSPNGKQLEIPHDPPLANQICRQTVEGMDFLHSRGICHGDFRPQNILMRLKGAGLNHIGRDKMYDMLEKPGMAEVLTGDGKHSLNAPRHLVSGIK</sequence>
<protein>
    <recommendedName>
        <fullName evidence="5">EKC/KEOPS complex subunit BUD32</fullName>
        <ecNumber evidence="3">2.7.11.1</ecNumber>
    </recommendedName>
    <alternativeName>
        <fullName evidence="6 7">Atypical Serine/threonine protein kinase BUD32</fullName>
    </alternativeName>
    <alternativeName>
        <fullName evidence="4">EKC/KEOPS complex subunit bud32</fullName>
    </alternativeName>
</protein>
<dbReference type="SUPFAM" id="SSF56112">
    <property type="entry name" value="Protein kinase-like (PK-like)"/>
    <property type="match status" value="1"/>
</dbReference>
<evidence type="ECO:0000256" key="1">
    <source>
        <dbReference type="ARBA" id="ARBA00003747"/>
    </source>
</evidence>
<evidence type="ECO:0000256" key="9">
    <source>
        <dbReference type="ARBA" id="ARBA00048679"/>
    </source>
</evidence>
<dbReference type="PROSITE" id="PS50011">
    <property type="entry name" value="PROTEIN_KINASE_DOM"/>
    <property type="match status" value="1"/>
</dbReference>
<dbReference type="GO" id="GO:0004674">
    <property type="term" value="F:protein serine/threonine kinase activity"/>
    <property type="evidence" value="ECO:0007669"/>
    <property type="project" value="UniProtKB-EC"/>
</dbReference>
<dbReference type="Proteomes" id="UP001295740">
    <property type="component" value="Unassembled WGS sequence"/>
</dbReference>
<accession>A0AAI8VJU7</accession>
<dbReference type="AlphaFoldDB" id="A0AAI8VJU7"/>
<evidence type="ECO:0000256" key="6">
    <source>
        <dbReference type="ARBA" id="ARBA00030980"/>
    </source>
</evidence>
<evidence type="ECO:0000259" key="10">
    <source>
        <dbReference type="PROSITE" id="PS50011"/>
    </source>
</evidence>
<evidence type="ECO:0000313" key="12">
    <source>
        <dbReference type="Proteomes" id="UP001295740"/>
    </source>
</evidence>
<comment type="caution">
    <text evidence="11">The sequence shown here is derived from an EMBL/GenBank/DDBJ whole genome shotgun (WGS) entry which is preliminary data.</text>
</comment>
<keyword evidence="12" id="KW-1185">Reference proteome</keyword>
<evidence type="ECO:0000256" key="3">
    <source>
        <dbReference type="ARBA" id="ARBA00012513"/>
    </source>
</evidence>
<comment type="catalytic activity">
    <reaction evidence="9">
        <text>L-seryl-[protein] + ATP = O-phospho-L-seryl-[protein] + ADP + H(+)</text>
        <dbReference type="Rhea" id="RHEA:17989"/>
        <dbReference type="Rhea" id="RHEA-COMP:9863"/>
        <dbReference type="Rhea" id="RHEA-COMP:11604"/>
        <dbReference type="ChEBI" id="CHEBI:15378"/>
        <dbReference type="ChEBI" id="CHEBI:29999"/>
        <dbReference type="ChEBI" id="CHEBI:30616"/>
        <dbReference type="ChEBI" id="CHEBI:83421"/>
        <dbReference type="ChEBI" id="CHEBI:456216"/>
        <dbReference type="EC" id="2.7.11.1"/>
    </reaction>
</comment>
<proteinExistence type="predicted"/>
<comment type="subunit">
    <text evidence="2">Component of the EKC/KEOPS complex composed of at least BUD32, CGI121, GON7, KAE1 and PCC1; the whole complex dimerizes.</text>
</comment>
<dbReference type="InterPro" id="IPR000719">
    <property type="entry name" value="Prot_kinase_dom"/>
</dbReference>
<reference evidence="11" key="1">
    <citation type="submission" date="2023-10" db="EMBL/GenBank/DDBJ databases">
        <authorList>
            <person name="Hackl T."/>
        </authorList>
    </citation>
    <scope>NUCLEOTIDE SEQUENCE</scope>
</reference>
<evidence type="ECO:0000313" key="11">
    <source>
        <dbReference type="EMBL" id="CAJ2509130.1"/>
    </source>
</evidence>
<dbReference type="PROSITE" id="PS00109">
    <property type="entry name" value="PROTEIN_KINASE_TYR"/>
    <property type="match status" value="1"/>
</dbReference>
<dbReference type="GO" id="GO:0005524">
    <property type="term" value="F:ATP binding"/>
    <property type="evidence" value="ECO:0007669"/>
    <property type="project" value="InterPro"/>
</dbReference>
<dbReference type="Gene3D" id="1.10.510.10">
    <property type="entry name" value="Transferase(Phosphotransferase) domain 1"/>
    <property type="match status" value="1"/>
</dbReference>
<dbReference type="InterPro" id="IPR011009">
    <property type="entry name" value="Kinase-like_dom_sf"/>
</dbReference>
<gene>
    <name evidence="11" type="ORF">KHLLAP_LOCUS9598</name>
</gene>